<protein>
    <submittedName>
        <fullName evidence="1">Uncharacterized protein</fullName>
    </submittedName>
</protein>
<organism evidence="1 2">
    <name type="scientific">Punica granatum</name>
    <name type="common">Pomegranate</name>
    <dbReference type="NCBI Taxonomy" id="22663"/>
    <lineage>
        <taxon>Eukaryota</taxon>
        <taxon>Viridiplantae</taxon>
        <taxon>Streptophyta</taxon>
        <taxon>Embryophyta</taxon>
        <taxon>Tracheophyta</taxon>
        <taxon>Spermatophyta</taxon>
        <taxon>Magnoliopsida</taxon>
        <taxon>eudicotyledons</taxon>
        <taxon>Gunneridae</taxon>
        <taxon>Pentapetalae</taxon>
        <taxon>rosids</taxon>
        <taxon>malvids</taxon>
        <taxon>Myrtales</taxon>
        <taxon>Lythraceae</taxon>
        <taxon>Punica</taxon>
    </lineage>
</organism>
<reference evidence="2" key="1">
    <citation type="journal article" date="2017" name="Plant J.">
        <title>The pomegranate (Punica granatum L.) genome and the genomics of punicalagin biosynthesis.</title>
        <authorList>
            <person name="Qin G."/>
            <person name="Xu C."/>
            <person name="Ming R."/>
            <person name="Tang H."/>
            <person name="Guyot R."/>
            <person name="Kramer E.M."/>
            <person name="Hu Y."/>
            <person name="Yi X."/>
            <person name="Qi Y."/>
            <person name="Xu X."/>
            <person name="Gao Z."/>
            <person name="Pan H."/>
            <person name="Jian J."/>
            <person name="Tian Y."/>
            <person name="Yue Z."/>
            <person name="Xu Y."/>
        </authorList>
    </citation>
    <scope>NUCLEOTIDE SEQUENCE [LARGE SCALE GENOMIC DNA]</scope>
    <source>
        <strain evidence="2">cv. Dabenzi</strain>
    </source>
</reference>
<dbReference type="EMBL" id="MTKT01004810">
    <property type="protein sequence ID" value="OWM69852.1"/>
    <property type="molecule type" value="Genomic_DNA"/>
</dbReference>
<evidence type="ECO:0000313" key="2">
    <source>
        <dbReference type="Proteomes" id="UP000197138"/>
    </source>
</evidence>
<comment type="caution">
    <text evidence="1">The sequence shown here is derived from an EMBL/GenBank/DDBJ whole genome shotgun (WGS) entry which is preliminary data.</text>
</comment>
<dbReference type="AlphaFoldDB" id="A0A218WCP3"/>
<sequence length="55" mass="6229">MTRWVVLAVIVDWHPLKRKILLLDCVNDAGDTSRPSFSMLGLKGAPFSRFPISWS</sequence>
<gene>
    <name evidence="1" type="ORF">CDL15_Pgr025701</name>
</gene>
<evidence type="ECO:0000313" key="1">
    <source>
        <dbReference type="EMBL" id="OWM69852.1"/>
    </source>
</evidence>
<accession>A0A218WCP3</accession>
<proteinExistence type="predicted"/>
<dbReference type="Proteomes" id="UP000197138">
    <property type="component" value="Unassembled WGS sequence"/>
</dbReference>
<name>A0A218WCP3_PUNGR</name>